<name>A0ACA9YB66_9ASCO</name>
<accession>A0ACA9YB66</accession>
<protein>
    <submittedName>
        <fullName evidence="1">Uncharacterized protein</fullName>
    </submittedName>
</protein>
<gene>
    <name evidence="1" type="ORF">CLIB1444_08S04236</name>
</gene>
<evidence type="ECO:0000313" key="2">
    <source>
        <dbReference type="Proteomes" id="UP001152531"/>
    </source>
</evidence>
<sequence>MIVDNGYVTRSSPYESYRTCDNCVDEINMIRRALNNDDSGSLISNNSATKYSTRMTTRTVSSSHSSLSNDNVSDDNLCPICAKNLRDVYKSKDDFEQFKETHINECLTSYDFSLNHQRYEGNHPKNKMLVYNMPPIPEPKFESIVGSVDTIKLDSDLYRVGEGSKPESTETIQKFEETIGSLNSNNTTQTIKQFDECVVCLEDLKPGDKVGRLECLCVFHYKCIKDWFNKKGYGECPVHYLQK</sequence>
<keyword evidence="2" id="KW-1185">Reference proteome</keyword>
<dbReference type="EMBL" id="CALSDN010000008">
    <property type="protein sequence ID" value="CAH6722205.1"/>
    <property type="molecule type" value="Genomic_DNA"/>
</dbReference>
<comment type="caution">
    <text evidence="1">The sequence shown here is derived from an EMBL/GenBank/DDBJ whole genome shotgun (WGS) entry which is preliminary data.</text>
</comment>
<proteinExistence type="predicted"/>
<evidence type="ECO:0000313" key="1">
    <source>
        <dbReference type="EMBL" id="CAH6722205.1"/>
    </source>
</evidence>
<dbReference type="Proteomes" id="UP001152531">
    <property type="component" value="Unassembled WGS sequence"/>
</dbReference>
<organism evidence="1 2">
    <name type="scientific">[Candida] jaroonii</name>
    <dbReference type="NCBI Taxonomy" id="467808"/>
    <lineage>
        <taxon>Eukaryota</taxon>
        <taxon>Fungi</taxon>
        <taxon>Dikarya</taxon>
        <taxon>Ascomycota</taxon>
        <taxon>Saccharomycotina</taxon>
        <taxon>Pichiomycetes</taxon>
        <taxon>Debaryomycetaceae</taxon>
        <taxon>Yamadazyma</taxon>
    </lineage>
</organism>
<reference evidence="1" key="1">
    <citation type="submission" date="2022-06" db="EMBL/GenBank/DDBJ databases">
        <authorList>
            <person name="Legras J.-L."/>
            <person name="Devillers H."/>
            <person name="Grondin C."/>
        </authorList>
    </citation>
    <scope>NUCLEOTIDE SEQUENCE</scope>
    <source>
        <strain evidence="1">CLIB 1444</strain>
    </source>
</reference>